<dbReference type="GO" id="GO:0016491">
    <property type="term" value="F:oxidoreductase activity"/>
    <property type="evidence" value="ECO:0007669"/>
    <property type="project" value="UniProtKB-KW"/>
</dbReference>
<dbReference type="PANTHER" id="PTHR43157:SF31">
    <property type="entry name" value="PHOSPHATIDYLINOSITOL-GLYCAN BIOSYNTHESIS CLASS F PROTEIN"/>
    <property type="match status" value="1"/>
</dbReference>
<dbReference type="SUPFAM" id="SSF51735">
    <property type="entry name" value="NAD(P)-binding Rossmann-fold domains"/>
    <property type="match status" value="1"/>
</dbReference>
<protein>
    <submittedName>
        <fullName evidence="2">Uncharacterized protein</fullName>
    </submittedName>
</protein>
<evidence type="ECO:0000313" key="2">
    <source>
        <dbReference type="EMBL" id="KAF7264668.1"/>
    </source>
</evidence>
<dbReference type="AlphaFoldDB" id="A0A834HNA9"/>
<sequence length="157" mass="18025">LLEKSQSARIIHVTTGFAVKYAGGLKINHLNHFDTSVKTYCRSKLYLRLFNYELAKRLANSNVDTFSVHPGDCYTNLFTDMSALFKFFTRIWMLSQRSVKKASEAIIHCIDADDLQQLSGKHFENLKPTHHDAPIGTNSRLSEDLWNKSMEIVKLPY</sequence>
<dbReference type="PANTHER" id="PTHR43157">
    <property type="entry name" value="PHOSPHATIDYLINOSITOL-GLYCAN BIOSYNTHESIS CLASS F PROTEIN-RELATED"/>
    <property type="match status" value="1"/>
</dbReference>
<proteinExistence type="predicted"/>
<accession>A0A834HNA9</accession>
<dbReference type="Gene3D" id="3.40.50.720">
    <property type="entry name" value="NAD(P)-binding Rossmann-like Domain"/>
    <property type="match status" value="1"/>
</dbReference>
<reference evidence="2" key="1">
    <citation type="submission" date="2020-08" db="EMBL/GenBank/DDBJ databases">
        <title>Genome sequencing and assembly of the red palm weevil Rhynchophorus ferrugineus.</title>
        <authorList>
            <person name="Dias G.B."/>
            <person name="Bergman C.M."/>
            <person name="Manee M."/>
        </authorList>
    </citation>
    <scope>NUCLEOTIDE SEQUENCE</scope>
    <source>
        <strain evidence="2">AA-2017</strain>
        <tissue evidence="2">Whole larva</tissue>
    </source>
</reference>
<feature type="non-terminal residue" evidence="2">
    <location>
        <position position="157"/>
    </location>
</feature>
<dbReference type="InterPro" id="IPR036291">
    <property type="entry name" value="NAD(P)-bd_dom_sf"/>
</dbReference>
<evidence type="ECO:0000256" key="1">
    <source>
        <dbReference type="ARBA" id="ARBA00023002"/>
    </source>
</evidence>
<comment type="caution">
    <text evidence="2">The sequence shown here is derived from an EMBL/GenBank/DDBJ whole genome shotgun (WGS) entry which is preliminary data.</text>
</comment>
<organism evidence="2 3">
    <name type="scientific">Rhynchophorus ferrugineus</name>
    <name type="common">Red palm weevil</name>
    <name type="synonym">Curculio ferrugineus</name>
    <dbReference type="NCBI Taxonomy" id="354439"/>
    <lineage>
        <taxon>Eukaryota</taxon>
        <taxon>Metazoa</taxon>
        <taxon>Ecdysozoa</taxon>
        <taxon>Arthropoda</taxon>
        <taxon>Hexapoda</taxon>
        <taxon>Insecta</taxon>
        <taxon>Pterygota</taxon>
        <taxon>Neoptera</taxon>
        <taxon>Endopterygota</taxon>
        <taxon>Coleoptera</taxon>
        <taxon>Polyphaga</taxon>
        <taxon>Cucujiformia</taxon>
        <taxon>Curculionidae</taxon>
        <taxon>Dryophthorinae</taxon>
        <taxon>Rhynchophorus</taxon>
    </lineage>
</organism>
<dbReference type="OrthoDB" id="191139at2759"/>
<gene>
    <name evidence="2" type="ORF">GWI33_022703</name>
</gene>
<dbReference type="EMBL" id="JAACXV010016315">
    <property type="protein sequence ID" value="KAF7264668.1"/>
    <property type="molecule type" value="Genomic_DNA"/>
</dbReference>
<keyword evidence="1" id="KW-0560">Oxidoreductase</keyword>
<keyword evidence="3" id="KW-1185">Reference proteome</keyword>
<name>A0A834HNA9_RHYFE</name>
<evidence type="ECO:0000313" key="3">
    <source>
        <dbReference type="Proteomes" id="UP000625711"/>
    </source>
</evidence>
<dbReference type="Proteomes" id="UP000625711">
    <property type="component" value="Unassembled WGS sequence"/>
</dbReference>